<dbReference type="Proteomes" id="UP000033054">
    <property type="component" value="Chromosome"/>
</dbReference>
<dbReference type="PATRIC" id="fig|1379870.5.peg.531"/>
<dbReference type="RefSeq" id="WP_046375514.1">
    <property type="nucleotide sequence ID" value="NZ_CP010429.1"/>
</dbReference>
<dbReference type="Gene3D" id="3.30.70.100">
    <property type="match status" value="1"/>
</dbReference>
<dbReference type="AlphaFoldDB" id="A0A0E3ZS21"/>
<dbReference type="InterPro" id="IPR011008">
    <property type="entry name" value="Dimeric_a/b-barrel"/>
</dbReference>
<sequence>MSNLKISLLVEVRVKAEYLDEVKALCAATLIPTLTEPGCEVFYQTSKQGDPTMLVFFEVFVSKEAFDQHLEAPYTKAFFAGIQGKLADKPVSTLLQKL</sequence>
<evidence type="ECO:0000313" key="3">
    <source>
        <dbReference type="Proteomes" id="UP000033054"/>
    </source>
</evidence>
<protein>
    <recommendedName>
        <fullName evidence="1">ABM domain-containing protein</fullName>
    </recommendedName>
</protein>
<dbReference type="HOGENOM" id="CLU_131496_6_3_10"/>
<evidence type="ECO:0000313" key="2">
    <source>
        <dbReference type="EMBL" id="AKD53919.1"/>
    </source>
</evidence>
<dbReference type="Pfam" id="PF03992">
    <property type="entry name" value="ABM"/>
    <property type="match status" value="1"/>
</dbReference>
<organism evidence="2 3">
    <name type="scientific">Spirosoma radiotolerans</name>
    <dbReference type="NCBI Taxonomy" id="1379870"/>
    <lineage>
        <taxon>Bacteria</taxon>
        <taxon>Pseudomonadati</taxon>
        <taxon>Bacteroidota</taxon>
        <taxon>Cytophagia</taxon>
        <taxon>Cytophagales</taxon>
        <taxon>Cytophagaceae</taxon>
        <taxon>Spirosoma</taxon>
    </lineage>
</organism>
<dbReference type="SUPFAM" id="SSF54909">
    <property type="entry name" value="Dimeric alpha+beta barrel"/>
    <property type="match status" value="1"/>
</dbReference>
<dbReference type="EMBL" id="CP010429">
    <property type="protein sequence ID" value="AKD53919.1"/>
    <property type="molecule type" value="Genomic_DNA"/>
</dbReference>
<reference evidence="2 3" key="1">
    <citation type="journal article" date="2014" name="Curr. Microbiol.">
        <title>Spirosoma radiotolerans sp. nov., a gamma-radiation-resistant bacterium isolated from gamma ray-irradiated soil.</title>
        <authorList>
            <person name="Lee J.J."/>
            <person name="Srinivasan S."/>
            <person name="Lim S."/>
            <person name="Joe M."/>
            <person name="Im S."/>
            <person name="Bae S.I."/>
            <person name="Park K.R."/>
            <person name="Han J.H."/>
            <person name="Park S.H."/>
            <person name="Joo B.M."/>
            <person name="Park S.J."/>
            <person name="Kim M.K."/>
        </authorList>
    </citation>
    <scope>NUCLEOTIDE SEQUENCE [LARGE SCALE GENOMIC DNA]</scope>
    <source>
        <strain evidence="2 3">DG5A</strain>
    </source>
</reference>
<dbReference type="InterPro" id="IPR007138">
    <property type="entry name" value="ABM_dom"/>
</dbReference>
<dbReference type="OrthoDB" id="676007at2"/>
<gene>
    <name evidence="2" type="ORF">SD10_02375</name>
</gene>
<accession>A0A0E3ZS21</accession>
<evidence type="ECO:0000259" key="1">
    <source>
        <dbReference type="PROSITE" id="PS51725"/>
    </source>
</evidence>
<feature type="domain" description="ABM" evidence="1">
    <location>
        <begin position="6"/>
        <end position="94"/>
    </location>
</feature>
<dbReference type="PROSITE" id="PS51725">
    <property type="entry name" value="ABM"/>
    <property type="match status" value="1"/>
</dbReference>
<dbReference type="KEGG" id="srd:SD10_02375"/>
<keyword evidence="3" id="KW-1185">Reference proteome</keyword>
<name>A0A0E3ZS21_9BACT</name>
<dbReference type="STRING" id="1379870.SD10_02375"/>
<proteinExistence type="predicted"/>